<evidence type="ECO:0000256" key="2">
    <source>
        <dbReference type="ARBA" id="ARBA00007599"/>
    </source>
</evidence>
<gene>
    <name evidence="11" type="ORF">AHMF7616_02891</name>
</gene>
<keyword evidence="8" id="KW-0067">ATP-binding</keyword>
<accession>A0A369QQ02</accession>
<sequence>MDKPEASSLVLHVQSKADLPGAAAELIRFAATQTVWLFEGDMAAGKTTFIKAIGAVKGVTDAVSSPTYSLVNEYETTQGEKLYHFDFYRINSEEEALDMGVLDYLDSGNICMVEWPSKIKSLLPETYLLVTLEVGAGEARTITLKH</sequence>
<dbReference type="Gene3D" id="3.40.50.300">
    <property type="entry name" value="P-loop containing nucleotide triphosphate hydrolases"/>
    <property type="match status" value="1"/>
</dbReference>
<name>A0A369QQ02_9BACT</name>
<dbReference type="PANTHER" id="PTHR33540">
    <property type="entry name" value="TRNA THREONYLCARBAMOYLADENOSINE BIOSYNTHESIS PROTEIN TSAE"/>
    <property type="match status" value="1"/>
</dbReference>
<dbReference type="GO" id="GO:0005524">
    <property type="term" value="F:ATP binding"/>
    <property type="evidence" value="ECO:0007669"/>
    <property type="project" value="UniProtKB-KW"/>
</dbReference>
<evidence type="ECO:0000256" key="1">
    <source>
        <dbReference type="ARBA" id="ARBA00004496"/>
    </source>
</evidence>
<dbReference type="InterPro" id="IPR027417">
    <property type="entry name" value="P-loop_NTPase"/>
</dbReference>
<comment type="subcellular location">
    <subcellularLocation>
        <location evidence="1">Cytoplasm</location>
    </subcellularLocation>
</comment>
<dbReference type="GO" id="GO:0046872">
    <property type="term" value="F:metal ion binding"/>
    <property type="evidence" value="ECO:0007669"/>
    <property type="project" value="UniProtKB-KW"/>
</dbReference>
<proteinExistence type="inferred from homology"/>
<dbReference type="SUPFAM" id="SSF52540">
    <property type="entry name" value="P-loop containing nucleoside triphosphate hydrolases"/>
    <property type="match status" value="1"/>
</dbReference>
<evidence type="ECO:0000256" key="10">
    <source>
        <dbReference type="ARBA" id="ARBA00032441"/>
    </source>
</evidence>
<dbReference type="Proteomes" id="UP000253919">
    <property type="component" value="Unassembled WGS sequence"/>
</dbReference>
<reference evidence="11 12" key="1">
    <citation type="submission" date="2018-04" db="EMBL/GenBank/DDBJ databases">
        <title>Adhaeribacter sp. HMF7616 genome sequencing and assembly.</title>
        <authorList>
            <person name="Kang H."/>
            <person name="Kang J."/>
            <person name="Cha I."/>
            <person name="Kim H."/>
            <person name="Joh K."/>
        </authorList>
    </citation>
    <scope>NUCLEOTIDE SEQUENCE [LARGE SCALE GENOMIC DNA]</scope>
    <source>
        <strain evidence="11 12">HMF7616</strain>
    </source>
</reference>
<organism evidence="11 12">
    <name type="scientific">Adhaeribacter pallidiroseus</name>
    <dbReference type="NCBI Taxonomy" id="2072847"/>
    <lineage>
        <taxon>Bacteria</taxon>
        <taxon>Pseudomonadati</taxon>
        <taxon>Bacteroidota</taxon>
        <taxon>Cytophagia</taxon>
        <taxon>Cytophagales</taxon>
        <taxon>Hymenobacteraceae</taxon>
        <taxon>Adhaeribacter</taxon>
    </lineage>
</organism>
<comment type="caution">
    <text evidence="11">The sequence shown here is derived from an EMBL/GenBank/DDBJ whole genome shotgun (WGS) entry which is preliminary data.</text>
</comment>
<protein>
    <recommendedName>
        <fullName evidence="3">tRNA threonylcarbamoyladenosine biosynthesis protein TsaE</fullName>
    </recommendedName>
    <alternativeName>
        <fullName evidence="10">t(6)A37 threonylcarbamoyladenosine biosynthesis protein TsaE</fullName>
    </alternativeName>
</protein>
<evidence type="ECO:0000313" key="11">
    <source>
        <dbReference type="EMBL" id="RDC64278.1"/>
    </source>
</evidence>
<keyword evidence="12" id="KW-1185">Reference proteome</keyword>
<evidence type="ECO:0000256" key="5">
    <source>
        <dbReference type="ARBA" id="ARBA00022694"/>
    </source>
</evidence>
<keyword evidence="4" id="KW-0963">Cytoplasm</keyword>
<evidence type="ECO:0000256" key="4">
    <source>
        <dbReference type="ARBA" id="ARBA00022490"/>
    </source>
</evidence>
<keyword evidence="9" id="KW-0460">Magnesium</keyword>
<keyword evidence="5" id="KW-0819">tRNA processing</keyword>
<comment type="similarity">
    <text evidence="2">Belongs to the TsaE family.</text>
</comment>
<evidence type="ECO:0000256" key="8">
    <source>
        <dbReference type="ARBA" id="ARBA00022840"/>
    </source>
</evidence>
<dbReference type="GO" id="GO:0002949">
    <property type="term" value="P:tRNA threonylcarbamoyladenosine modification"/>
    <property type="evidence" value="ECO:0007669"/>
    <property type="project" value="InterPro"/>
</dbReference>
<dbReference type="Pfam" id="PF02367">
    <property type="entry name" value="TsaE"/>
    <property type="match status" value="1"/>
</dbReference>
<keyword evidence="6" id="KW-0479">Metal-binding</keyword>
<evidence type="ECO:0000313" key="12">
    <source>
        <dbReference type="Proteomes" id="UP000253919"/>
    </source>
</evidence>
<dbReference type="OrthoDB" id="9815896at2"/>
<evidence type="ECO:0000256" key="9">
    <source>
        <dbReference type="ARBA" id="ARBA00022842"/>
    </source>
</evidence>
<evidence type="ECO:0000256" key="6">
    <source>
        <dbReference type="ARBA" id="ARBA00022723"/>
    </source>
</evidence>
<evidence type="ECO:0000256" key="3">
    <source>
        <dbReference type="ARBA" id="ARBA00019010"/>
    </source>
</evidence>
<dbReference type="RefSeq" id="WP_115373456.1">
    <property type="nucleotide sequence ID" value="NZ_QASA01000001.1"/>
</dbReference>
<dbReference type="PANTHER" id="PTHR33540:SF2">
    <property type="entry name" value="TRNA THREONYLCARBAMOYLADENOSINE BIOSYNTHESIS PROTEIN TSAE"/>
    <property type="match status" value="1"/>
</dbReference>
<dbReference type="EMBL" id="QASA01000001">
    <property type="protein sequence ID" value="RDC64278.1"/>
    <property type="molecule type" value="Genomic_DNA"/>
</dbReference>
<dbReference type="InterPro" id="IPR003442">
    <property type="entry name" value="T6A_TsaE"/>
</dbReference>
<evidence type="ECO:0000256" key="7">
    <source>
        <dbReference type="ARBA" id="ARBA00022741"/>
    </source>
</evidence>
<dbReference type="NCBIfam" id="TIGR00150">
    <property type="entry name" value="T6A_YjeE"/>
    <property type="match status" value="1"/>
</dbReference>
<keyword evidence="7" id="KW-0547">Nucleotide-binding</keyword>
<dbReference type="AlphaFoldDB" id="A0A369QQ02"/>
<dbReference type="GO" id="GO:0005737">
    <property type="term" value="C:cytoplasm"/>
    <property type="evidence" value="ECO:0007669"/>
    <property type="project" value="UniProtKB-SubCell"/>
</dbReference>